<evidence type="ECO:0000256" key="1">
    <source>
        <dbReference type="SAM" id="MobiDB-lite"/>
    </source>
</evidence>
<reference evidence="2" key="1">
    <citation type="submission" date="2020-01" db="EMBL/GenBank/DDBJ databases">
        <authorList>
            <person name="Meier V. D."/>
            <person name="Meier V D."/>
        </authorList>
    </citation>
    <scope>NUCLEOTIDE SEQUENCE</scope>
    <source>
        <strain evidence="2">HLG_WM_MAG_06</strain>
    </source>
</reference>
<dbReference type="AlphaFoldDB" id="A0A6S6T7M7"/>
<feature type="region of interest" description="Disordered" evidence="1">
    <location>
        <begin position="136"/>
        <end position="159"/>
    </location>
</feature>
<evidence type="ECO:0000313" key="2">
    <source>
        <dbReference type="EMBL" id="CAA6812435.1"/>
    </source>
</evidence>
<dbReference type="InterPro" id="IPR009282">
    <property type="entry name" value="DUF937"/>
</dbReference>
<dbReference type="EMBL" id="CACVAP010000068">
    <property type="protein sequence ID" value="CAA6812435.1"/>
    <property type="molecule type" value="Genomic_DNA"/>
</dbReference>
<protein>
    <recommendedName>
        <fullName evidence="3">DUF937 domain-containing protein</fullName>
    </recommendedName>
</protein>
<proteinExistence type="predicted"/>
<gene>
    <name evidence="2" type="ORF">HELGO_WM5571</name>
</gene>
<evidence type="ECO:0008006" key="3">
    <source>
        <dbReference type="Google" id="ProtNLM"/>
    </source>
</evidence>
<accession>A0A6S6T7M7</accession>
<sequence>MAGLIDMIINNPAIAKTIAKQVGIDVGDAGSIIGKLAPILMGGAKSNLNSEKDSGGLLKHIEQNNYADIFDKPEAHVNDGNFKNMGNDILAELTGSKENSREVARHVEEETGMSSSIIKSVLPMLAPMIIGALTKKSAPNMGGHSSTQSSSMTDMLSGLIDQDNDGSAIDDIMGMAAKFIFK</sequence>
<organism evidence="2">
    <name type="scientific">uncultured Sulfurovum sp</name>
    <dbReference type="NCBI Taxonomy" id="269237"/>
    <lineage>
        <taxon>Bacteria</taxon>
        <taxon>Pseudomonadati</taxon>
        <taxon>Campylobacterota</taxon>
        <taxon>Epsilonproteobacteria</taxon>
        <taxon>Campylobacterales</taxon>
        <taxon>Sulfurovaceae</taxon>
        <taxon>Sulfurovum</taxon>
        <taxon>environmental samples</taxon>
    </lineage>
</organism>
<dbReference type="Pfam" id="PF06078">
    <property type="entry name" value="DUF937"/>
    <property type="match status" value="1"/>
</dbReference>
<feature type="compositionally biased region" description="Polar residues" evidence="1">
    <location>
        <begin position="143"/>
        <end position="154"/>
    </location>
</feature>
<name>A0A6S6T7M7_9BACT</name>